<dbReference type="EMBL" id="DVJS01000106">
    <property type="protein sequence ID" value="HIS97201.1"/>
    <property type="molecule type" value="Genomic_DNA"/>
</dbReference>
<reference evidence="3" key="1">
    <citation type="submission" date="2020-10" db="EMBL/GenBank/DDBJ databases">
        <authorList>
            <person name="Gilroy R."/>
        </authorList>
    </citation>
    <scope>NUCLEOTIDE SEQUENCE</scope>
    <source>
        <strain evidence="3">ChiHecec3B27-6122</strain>
    </source>
</reference>
<dbReference type="Pfam" id="PF00300">
    <property type="entry name" value="His_Phos_1"/>
    <property type="match status" value="1"/>
</dbReference>
<evidence type="ECO:0000259" key="2">
    <source>
        <dbReference type="PROSITE" id="PS51186"/>
    </source>
</evidence>
<proteinExistence type="predicted"/>
<dbReference type="InterPro" id="IPR016181">
    <property type="entry name" value="Acyl_CoA_acyltransferase"/>
</dbReference>
<sequence>MTKVYLIRHAEAEGNLFRRAQGHWNGKVTARGYKQIDALAERFRGEKIDAVYSSDLDRTVATAGALLRGRKLTLVTTPRLREINMGVWEGEPWGNITYKWPEQMYLFNNEPEKWSVPGGEGFYEVQKRMTEVILELAAKHDGGTIAAVSHGMAIKIFLMGALGLHSGDSEAMMHGDNTSVSLLEIDGGRIDVKYYNDNSHLGDGLSTFATQRWWRDTKKDDPTSLRFEPLDPRDREDADFYTRCYADSWAVAHGSSAGFVPKVYLASARSHSAKDRDCLMKVMYGDRPVGVLELDPRRGKDEGCGWVSLLYLIPEFRGKGYGVQLIGCAAAYFSDRGRSAVRLHVAVTNEAAIGFYKHYGFTELAVEPGVSSDQLLMERKN</sequence>
<dbReference type="InterPro" id="IPR051695">
    <property type="entry name" value="Phosphoglycerate_Mutase"/>
</dbReference>
<dbReference type="GO" id="GO:0005829">
    <property type="term" value="C:cytosol"/>
    <property type="evidence" value="ECO:0007669"/>
    <property type="project" value="TreeGrafter"/>
</dbReference>
<reference evidence="3" key="2">
    <citation type="journal article" date="2021" name="PeerJ">
        <title>Extensive microbial diversity within the chicken gut microbiome revealed by metagenomics and culture.</title>
        <authorList>
            <person name="Gilroy R."/>
            <person name="Ravi A."/>
            <person name="Getino M."/>
            <person name="Pursley I."/>
            <person name="Horton D.L."/>
            <person name="Alikhan N.F."/>
            <person name="Baker D."/>
            <person name="Gharbi K."/>
            <person name="Hall N."/>
            <person name="Watson M."/>
            <person name="Adriaenssens E.M."/>
            <person name="Foster-Nyarko E."/>
            <person name="Jarju S."/>
            <person name="Secka A."/>
            <person name="Antonio M."/>
            <person name="Oren A."/>
            <person name="Chaudhuri R.R."/>
            <person name="La Ragione R."/>
            <person name="Hildebrand F."/>
            <person name="Pallen M.J."/>
        </authorList>
    </citation>
    <scope>NUCLEOTIDE SEQUENCE</scope>
    <source>
        <strain evidence="3">ChiHecec3B27-6122</strain>
    </source>
</reference>
<dbReference type="AlphaFoldDB" id="A0A9D1G4Y1"/>
<dbReference type="GO" id="GO:0045820">
    <property type="term" value="P:negative regulation of glycolytic process"/>
    <property type="evidence" value="ECO:0007669"/>
    <property type="project" value="TreeGrafter"/>
</dbReference>
<evidence type="ECO:0000313" key="3">
    <source>
        <dbReference type="EMBL" id="HIS97201.1"/>
    </source>
</evidence>
<organism evidence="3 4">
    <name type="scientific">Candidatus Scatomorpha pullistercoris</name>
    <dbReference type="NCBI Taxonomy" id="2840929"/>
    <lineage>
        <taxon>Bacteria</taxon>
        <taxon>Bacillati</taxon>
        <taxon>Bacillota</taxon>
        <taxon>Clostridia</taxon>
        <taxon>Eubacteriales</taxon>
        <taxon>Candidatus Scatomorpha</taxon>
    </lineage>
</organism>
<dbReference type="GO" id="GO:0004331">
    <property type="term" value="F:fructose-2,6-bisphosphate 2-phosphatase activity"/>
    <property type="evidence" value="ECO:0007669"/>
    <property type="project" value="TreeGrafter"/>
</dbReference>
<dbReference type="CDD" id="cd04301">
    <property type="entry name" value="NAT_SF"/>
    <property type="match status" value="1"/>
</dbReference>
<dbReference type="InterPro" id="IPR029033">
    <property type="entry name" value="His_PPase_superfam"/>
</dbReference>
<accession>A0A9D1G4Y1</accession>
<dbReference type="SUPFAM" id="SSF55729">
    <property type="entry name" value="Acyl-CoA N-acyltransferases (Nat)"/>
    <property type="match status" value="1"/>
</dbReference>
<dbReference type="GO" id="GO:0043456">
    <property type="term" value="P:regulation of pentose-phosphate shunt"/>
    <property type="evidence" value="ECO:0007669"/>
    <property type="project" value="TreeGrafter"/>
</dbReference>
<dbReference type="PROSITE" id="PS51186">
    <property type="entry name" value="GNAT"/>
    <property type="match status" value="1"/>
</dbReference>
<evidence type="ECO:0000313" key="4">
    <source>
        <dbReference type="Proteomes" id="UP000886876"/>
    </source>
</evidence>
<dbReference type="SMART" id="SM00855">
    <property type="entry name" value="PGAM"/>
    <property type="match status" value="1"/>
</dbReference>
<dbReference type="PANTHER" id="PTHR46517">
    <property type="entry name" value="FRUCTOSE-2,6-BISPHOSPHATASE TIGAR"/>
    <property type="match status" value="1"/>
</dbReference>
<dbReference type="Proteomes" id="UP000886876">
    <property type="component" value="Unassembled WGS sequence"/>
</dbReference>
<dbReference type="InterPro" id="IPR013078">
    <property type="entry name" value="His_Pase_superF_clade-1"/>
</dbReference>
<dbReference type="Gene3D" id="3.40.50.1240">
    <property type="entry name" value="Phosphoglycerate mutase-like"/>
    <property type="match status" value="1"/>
</dbReference>
<dbReference type="GO" id="GO:0016747">
    <property type="term" value="F:acyltransferase activity, transferring groups other than amino-acyl groups"/>
    <property type="evidence" value="ECO:0007669"/>
    <property type="project" value="InterPro"/>
</dbReference>
<gene>
    <name evidence="3" type="ORF">IAD42_04420</name>
</gene>
<feature type="domain" description="N-acetyltransferase" evidence="2">
    <location>
        <begin position="225"/>
        <end position="381"/>
    </location>
</feature>
<dbReference type="Pfam" id="PF00583">
    <property type="entry name" value="Acetyltransf_1"/>
    <property type="match status" value="1"/>
</dbReference>
<dbReference type="PANTHER" id="PTHR46517:SF1">
    <property type="entry name" value="FRUCTOSE-2,6-BISPHOSPHATASE TIGAR"/>
    <property type="match status" value="1"/>
</dbReference>
<dbReference type="CDD" id="cd07067">
    <property type="entry name" value="HP_PGM_like"/>
    <property type="match status" value="1"/>
</dbReference>
<evidence type="ECO:0000256" key="1">
    <source>
        <dbReference type="ARBA" id="ARBA00022801"/>
    </source>
</evidence>
<comment type="caution">
    <text evidence="3">The sequence shown here is derived from an EMBL/GenBank/DDBJ whole genome shotgun (WGS) entry which is preliminary data.</text>
</comment>
<protein>
    <submittedName>
        <fullName evidence="3">GNAT family N-acetyltransferase</fullName>
    </submittedName>
</protein>
<name>A0A9D1G4Y1_9FIRM</name>
<dbReference type="SUPFAM" id="SSF53254">
    <property type="entry name" value="Phosphoglycerate mutase-like"/>
    <property type="match status" value="1"/>
</dbReference>
<dbReference type="InterPro" id="IPR000182">
    <property type="entry name" value="GNAT_dom"/>
</dbReference>
<dbReference type="Gene3D" id="3.40.630.30">
    <property type="match status" value="1"/>
</dbReference>
<keyword evidence="1" id="KW-0378">Hydrolase</keyword>